<dbReference type="EMBL" id="CAJNOI010000080">
    <property type="protein sequence ID" value="CAF1021017.1"/>
    <property type="molecule type" value="Genomic_DNA"/>
</dbReference>
<dbReference type="Proteomes" id="UP000663832">
    <property type="component" value="Unassembled WGS sequence"/>
</dbReference>
<evidence type="ECO:0000313" key="2">
    <source>
        <dbReference type="EMBL" id="CAF1021017.1"/>
    </source>
</evidence>
<evidence type="ECO:0000313" key="3">
    <source>
        <dbReference type="EMBL" id="CAF1640898.1"/>
    </source>
</evidence>
<dbReference type="AlphaFoldDB" id="A0A816DYW9"/>
<organism evidence="3 4">
    <name type="scientific">Adineta steineri</name>
    <dbReference type="NCBI Taxonomy" id="433720"/>
    <lineage>
        <taxon>Eukaryota</taxon>
        <taxon>Metazoa</taxon>
        <taxon>Spiralia</taxon>
        <taxon>Gnathifera</taxon>
        <taxon>Rotifera</taxon>
        <taxon>Eurotatoria</taxon>
        <taxon>Bdelloidea</taxon>
        <taxon>Adinetida</taxon>
        <taxon>Adinetidae</taxon>
        <taxon>Adineta</taxon>
    </lineage>
</organism>
<comment type="caution">
    <text evidence="3">The sequence shown here is derived from an EMBL/GenBank/DDBJ whole genome shotgun (WGS) entry which is preliminary data.</text>
</comment>
<dbReference type="Proteomes" id="UP000663877">
    <property type="component" value="Unassembled WGS sequence"/>
</dbReference>
<sequence>MMLDTALRVIDLGSGGITSGNNSNASGGITSGNNSNASGGITSGNNSNASGGITAETKDIDHNGKLRTGLTHSVNRTATASMANYGVRYYPNPAPQRRFYQ</sequence>
<accession>A0A816DYW9</accession>
<feature type="compositionally biased region" description="Low complexity" evidence="1">
    <location>
        <begin position="19"/>
        <end position="55"/>
    </location>
</feature>
<proteinExistence type="predicted"/>
<reference evidence="3" key="1">
    <citation type="submission" date="2021-02" db="EMBL/GenBank/DDBJ databases">
        <authorList>
            <person name="Nowell W R."/>
        </authorList>
    </citation>
    <scope>NUCLEOTIDE SEQUENCE</scope>
</reference>
<evidence type="ECO:0000313" key="4">
    <source>
        <dbReference type="Proteomes" id="UP000663832"/>
    </source>
</evidence>
<dbReference type="EMBL" id="CAJNOM010003039">
    <property type="protein sequence ID" value="CAF1640898.1"/>
    <property type="molecule type" value="Genomic_DNA"/>
</dbReference>
<protein>
    <submittedName>
        <fullName evidence="3">Uncharacterized protein</fullName>
    </submittedName>
</protein>
<name>A0A816DYW9_9BILA</name>
<dbReference type="OrthoDB" id="10403036at2759"/>
<keyword evidence="4" id="KW-1185">Reference proteome</keyword>
<gene>
    <name evidence="2" type="ORF">BJG266_LOCUS17002</name>
    <name evidence="3" type="ORF">QVE165_LOCUS59376</name>
</gene>
<feature type="region of interest" description="Disordered" evidence="1">
    <location>
        <begin position="19"/>
        <end position="67"/>
    </location>
</feature>
<evidence type="ECO:0000256" key="1">
    <source>
        <dbReference type="SAM" id="MobiDB-lite"/>
    </source>
</evidence>